<feature type="domain" description="Amine oxidase" evidence="2">
    <location>
        <begin position="111"/>
        <end position="361"/>
    </location>
</feature>
<organism evidence="3 4">
    <name type="scientific">Planococcus versutus</name>
    <dbReference type="NCBI Taxonomy" id="1302659"/>
    <lineage>
        <taxon>Bacteria</taxon>
        <taxon>Bacillati</taxon>
        <taxon>Bacillota</taxon>
        <taxon>Bacilli</taxon>
        <taxon>Bacillales</taxon>
        <taxon>Caryophanaceae</taxon>
        <taxon>Planococcus</taxon>
    </lineage>
</organism>
<evidence type="ECO:0000259" key="2">
    <source>
        <dbReference type="Pfam" id="PF01593"/>
    </source>
</evidence>
<accession>A0A1B1RY06</accession>
<keyword evidence="4" id="KW-1185">Reference proteome</keyword>
<dbReference type="Proteomes" id="UP000053354">
    <property type="component" value="Chromosome"/>
</dbReference>
<sequence length="377" mass="41291">MNHPVVIIGAGLSGLYAASLLVEHGINCRVLEARDRIGGRVLSIAVSDRAESKQFDLGPTWFWPQYEKVIAGLASRLNLGTFEQYTEGAMVSERSLNGPPQRLVLPEGSMEKSMRFTGGVQSLIAGVEKTLPLGTVELGKRVTSIRFDRIGAITIKTKFANGKKEEVQASAVILALPPRIIAQHIEFSPSLPTDVMTDLLNKPTWMAGQAKVVAVYDHPFWRDAGLAGYATSWVGPLQEIHDASPVQGPGALFGFFGMPAAVRQELGEDQLKEMVIDQLVRLFGPEAKNVRSIFYKDWSNDAETAVEDDSIPLMDFPAYGKPPQWEEWQDKILFAGTETSTQFGGHLEGALQSAEQAVAEVVNLKNNFYRKESDSSG</sequence>
<protein>
    <submittedName>
        <fullName evidence="3">Amine oxidase</fullName>
    </submittedName>
</protein>
<evidence type="ECO:0000313" key="3">
    <source>
        <dbReference type="EMBL" id="ANU25807.1"/>
    </source>
</evidence>
<dbReference type="Pfam" id="PF01593">
    <property type="entry name" value="Amino_oxidase"/>
    <property type="match status" value="1"/>
</dbReference>
<dbReference type="RefSeq" id="WP_065524372.1">
    <property type="nucleotide sequence ID" value="NZ_CP016540.2"/>
</dbReference>
<dbReference type="KEGG" id="pll:I858_001785"/>
<evidence type="ECO:0000256" key="1">
    <source>
        <dbReference type="ARBA" id="ARBA00005995"/>
    </source>
</evidence>
<dbReference type="InterPro" id="IPR050703">
    <property type="entry name" value="Flavin_MAO"/>
</dbReference>
<reference evidence="3" key="1">
    <citation type="submission" date="2016-10" db="EMBL/GenBank/DDBJ databases">
        <authorList>
            <person name="See-Too W.S."/>
        </authorList>
    </citation>
    <scope>NUCLEOTIDE SEQUENCE</scope>
    <source>
        <strain evidence="3">L10.15</strain>
    </source>
</reference>
<name>A0A1B1RY06_9BACL</name>
<dbReference type="SUPFAM" id="SSF54373">
    <property type="entry name" value="FAD-linked reductases, C-terminal domain"/>
    <property type="match status" value="1"/>
</dbReference>
<dbReference type="STRING" id="1302659.I858_001785"/>
<dbReference type="InterPro" id="IPR002937">
    <property type="entry name" value="Amino_oxidase"/>
</dbReference>
<dbReference type="AlphaFoldDB" id="A0A1B1RY06"/>
<dbReference type="GO" id="GO:0016491">
    <property type="term" value="F:oxidoreductase activity"/>
    <property type="evidence" value="ECO:0007669"/>
    <property type="project" value="InterPro"/>
</dbReference>
<proteinExistence type="inferred from homology"/>
<dbReference type="PANTHER" id="PTHR43563:SF1">
    <property type="entry name" value="AMINE OXIDASE [FLAVIN-CONTAINING] B"/>
    <property type="match status" value="1"/>
</dbReference>
<dbReference type="PANTHER" id="PTHR43563">
    <property type="entry name" value="AMINE OXIDASE"/>
    <property type="match status" value="1"/>
</dbReference>
<dbReference type="SUPFAM" id="SSF51905">
    <property type="entry name" value="FAD/NAD(P)-binding domain"/>
    <property type="match status" value="1"/>
</dbReference>
<dbReference type="EMBL" id="CP016540">
    <property type="protein sequence ID" value="ANU25807.1"/>
    <property type="molecule type" value="Genomic_DNA"/>
</dbReference>
<comment type="similarity">
    <text evidence="1">Belongs to the flavin monoamine oxidase family.</text>
</comment>
<evidence type="ECO:0000313" key="4">
    <source>
        <dbReference type="Proteomes" id="UP000053354"/>
    </source>
</evidence>
<dbReference type="Pfam" id="PF13450">
    <property type="entry name" value="NAD_binding_8"/>
    <property type="match status" value="1"/>
</dbReference>
<dbReference type="OrthoDB" id="56323at2"/>
<dbReference type="Gene3D" id="3.50.50.60">
    <property type="entry name" value="FAD/NAD(P)-binding domain"/>
    <property type="match status" value="2"/>
</dbReference>
<dbReference type="InterPro" id="IPR036188">
    <property type="entry name" value="FAD/NAD-bd_sf"/>
</dbReference>
<gene>
    <name evidence="3" type="ORF">I858_001785</name>
</gene>